<evidence type="ECO:0000259" key="5">
    <source>
        <dbReference type="Pfam" id="PF02776"/>
    </source>
</evidence>
<dbReference type="AlphaFoldDB" id="A0A845BDB2"/>
<feature type="domain" description="Thiamine pyrophosphate enzyme N-terminal TPP-binding" evidence="5">
    <location>
        <begin position="7"/>
        <end position="113"/>
    </location>
</feature>
<evidence type="ECO:0000313" key="6">
    <source>
        <dbReference type="EMBL" id="MXP64034.1"/>
    </source>
</evidence>
<dbReference type="InterPro" id="IPR011766">
    <property type="entry name" value="TPP_enzyme_TPP-bd"/>
</dbReference>
<dbReference type="SUPFAM" id="SSF52518">
    <property type="entry name" value="Thiamin diphosphate-binding fold (THDP-binding)"/>
    <property type="match status" value="2"/>
</dbReference>
<dbReference type="NCBIfam" id="TIGR03297">
    <property type="entry name" value="Ppyr-DeCO2ase"/>
    <property type="match status" value="1"/>
</dbReference>
<dbReference type="EC" id="4.1.1.82" evidence="6"/>
<comment type="caution">
    <text evidence="6">The sequence shown here is derived from an EMBL/GenBank/DDBJ whole genome shotgun (WGS) entry which is preliminary data.</text>
</comment>
<dbReference type="RefSeq" id="WP_160937165.1">
    <property type="nucleotide sequence ID" value="NZ_SNVJ01000009.1"/>
</dbReference>
<evidence type="ECO:0000313" key="7">
    <source>
        <dbReference type="Proteomes" id="UP000460715"/>
    </source>
</evidence>
<name>A0A845BDB2_9PROT</name>
<keyword evidence="1" id="KW-0210">Decarboxylase</keyword>
<dbReference type="Gene3D" id="3.40.50.970">
    <property type="match status" value="2"/>
</dbReference>
<keyword evidence="2" id="KW-0786">Thiamine pyrophosphate</keyword>
<dbReference type="Pfam" id="PF02776">
    <property type="entry name" value="TPP_enzyme_N"/>
    <property type="match status" value="1"/>
</dbReference>
<reference evidence="6 7" key="1">
    <citation type="submission" date="2019-03" db="EMBL/GenBank/DDBJ databases">
        <title>Roseomonas sp. a novel Roseomonas species isolated from Sea whip Gorgonian.</title>
        <authorList>
            <person name="Li F."/>
            <person name="Pan X."/>
            <person name="Huang S."/>
            <person name="Li Z."/>
            <person name="Meng B."/>
        </authorList>
    </citation>
    <scope>NUCLEOTIDE SEQUENCE [LARGE SCALE GENOMIC DNA]</scope>
    <source>
        <strain evidence="6 7">M0104</strain>
    </source>
</reference>
<dbReference type="InterPro" id="IPR012001">
    <property type="entry name" value="Thiamin_PyroP_enz_TPP-bd_dom"/>
</dbReference>
<dbReference type="OrthoDB" id="8220795at2"/>
<sequence length="393" mass="40596">MITADEFIRETVGAGFDFYAGVPCSFLTPLINGVLSDPALAYVGAASEGEAVAIASGAWLAGRRTVVLCQNSGLGNAVNPLTSLNAPFRIPTLLLTTWRGEPGIPDEPQHVVMGQITQNLIALMGLEQAPFPAEPGALAPALRQAVARMEATQLPYAFVVRKDDVAETRLAPRALPLPGPGRRADFPAEGPRPSRAAVLERFLQIVPEEAAVIATTGKCGRELFTLADRAQHLYQVGSMGGASGMGLGVALHTARPVVVLDGDGAALMKLGTLATIGAQGPRNLVHVVLDNGVHDSTGGQATVSASVDFAAIALACGYQYAAGCASLDGFAAAFRAALAHGGPALIHLRIAPGSMGKLGRPTVTPEEVARRFRDFLARPLAAPLSPNGEPAAA</sequence>
<evidence type="ECO:0000256" key="1">
    <source>
        <dbReference type="ARBA" id="ARBA00022793"/>
    </source>
</evidence>
<dbReference type="PANTHER" id="PTHR42818:SF1">
    <property type="entry name" value="SULFOPYRUVATE DECARBOXYLASE"/>
    <property type="match status" value="1"/>
</dbReference>
<gene>
    <name evidence="6" type="primary">aepY</name>
    <name evidence="6" type="ORF">E0493_11830</name>
</gene>
<dbReference type="GO" id="GO:0030976">
    <property type="term" value="F:thiamine pyrophosphate binding"/>
    <property type="evidence" value="ECO:0007669"/>
    <property type="project" value="InterPro"/>
</dbReference>
<dbReference type="EMBL" id="SNVJ01000009">
    <property type="protein sequence ID" value="MXP64034.1"/>
    <property type="molecule type" value="Genomic_DNA"/>
</dbReference>
<keyword evidence="7" id="KW-1185">Reference proteome</keyword>
<dbReference type="PANTHER" id="PTHR42818">
    <property type="entry name" value="SULFOPYRUVATE DECARBOXYLASE SUBUNIT ALPHA"/>
    <property type="match status" value="1"/>
</dbReference>
<accession>A0A845BDB2</accession>
<evidence type="ECO:0000256" key="3">
    <source>
        <dbReference type="ARBA" id="ARBA00023239"/>
    </source>
</evidence>
<keyword evidence="6" id="KW-0670">Pyruvate</keyword>
<dbReference type="GO" id="GO:0033980">
    <property type="term" value="F:phosphonopyruvate decarboxylase activity"/>
    <property type="evidence" value="ECO:0007669"/>
    <property type="project" value="UniProtKB-EC"/>
</dbReference>
<organism evidence="6 7">
    <name type="scientific">Teichococcus coralli</name>
    <dbReference type="NCBI Taxonomy" id="2545983"/>
    <lineage>
        <taxon>Bacteria</taxon>
        <taxon>Pseudomonadati</taxon>
        <taxon>Pseudomonadota</taxon>
        <taxon>Alphaproteobacteria</taxon>
        <taxon>Acetobacterales</taxon>
        <taxon>Roseomonadaceae</taxon>
        <taxon>Roseomonas</taxon>
    </lineage>
</organism>
<dbReference type="CDD" id="cd07035">
    <property type="entry name" value="TPP_PYR_POX_like"/>
    <property type="match status" value="1"/>
</dbReference>
<evidence type="ECO:0000256" key="2">
    <source>
        <dbReference type="ARBA" id="ARBA00023052"/>
    </source>
</evidence>
<dbReference type="InterPro" id="IPR029061">
    <property type="entry name" value="THDP-binding"/>
</dbReference>
<keyword evidence="3 6" id="KW-0456">Lyase</keyword>
<dbReference type="InterPro" id="IPR017684">
    <property type="entry name" value="Phosphono-pyrv_decarboxylase"/>
</dbReference>
<dbReference type="GO" id="GO:0032923">
    <property type="term" value="P:organic phosphonate biosynthetic process"/>
    <property type="evidence" value="ECO:0007669"/>
    <property type="project" value="InterPro"/>
</dbReference>
<feature type="domain" description="Thiamine pyrophosphate enzyme TPP-binding" evidence="4">
    <location>
        <begin position="235"/>
        <end position="347"/>
    </location>
</feature>
<evidence type="ECO:0000259" key="4">
    <source>
        <dbReference type="Pfam" id="PF02775"/>
    </source>
</evidence>
<proteinExistence type="predicted"/>
<dbReference type="InterPro" id="IPR051818">
    <property type="entry name" value="TPP_dependent_decarboxylase"/>
</dbReference>
<protein>
    <submittedName>
        <fullName evidence="6">Phosphonopyruvate decarboxylase</fullName>
        <ecNumber evidence="6">4.1.1.82</ecNumber>
    </submittedName>
</protein>
<dbReference type="Proteomes" id="UP000460715">
    <property type="component" value="Unassembled WGS sequence"/>
</dbReference>
<dbReference type="Pfam" id="PF02775">
    <property type="entry name" value="TPP_enzyme_C"/>
    <property type="match status" value="1"/>
</dbReference>